<reference evidence="3 5" key="1">
    <citation type="submission" date="2013-02" db="EMBL/GenBank/DDBJ databases">
        <title>The Genome Sequence of Enterococcus haemoperoxidus BAA-382.</title>
        <authorList>
            <consortium name="The Broad Institute Genome Sequencing Platform"/>
            <consortium name="The Broad Institute Genome Sequencing Center for Infectious Disease"/>
            <person name="Earl A.M."/>
            <person name="Gilmore M.S."/>
            <person name="Lebreton F."/>
            <person name="Walker B."/>
            <person name="Young S.K."/>
            <person name="Zeng Q."/>
            <person name="Gargeya S."/>
            <person name="Fitzgerald M."/>
            <person name="Haas B."/>
            <person name="Abouelleil A."/>
            <person name="Alvarado L."/>
            <person name="Arachchi H.M."/>
            <person name="Berlin A.M."/>
            <person name="Chapman S.B."/>
            <person name="Dewar J."/>
            <person name="Goldberg J."/>
            <person name="Griggs A."/>
            <person name="Gujja S."/>
            <person name="Hansen M."/>
            <person name="Howarth C."/>
            <person name="Imamovic A."/>
            <person name="Larimer J."/>
            <person name="McCowan C."/>
            <person name="Murphy C."/>
            <person name="Neiman D."/>
            <person name="Pearson M."/>
            <person name="Priest M."/>
            <person name="Roberts A."/>
            <person name="Saif S."/>
            <person name="Shea T."/>
            <person name="Sisk P."/>
            <person name="Sykes S."/>
            <person name="Wortman J."/>
            <person name="Nusbaum C."/>
            <person name="Birren B."/>
        </authorList>
    </citation>
    <scope>NUCLEOTIDE SEQUENCE [LARGE SCALE GENOMIC DNA]</scope>
    <source>
        <strain evidence="3 5">ATCC BAA-382</strain>
    </source>
</reference>
<keyword evidence="6" id="KW-1185">Reference proteome</keyword>
<dbReference type="Proteomes" id="UP000013858">
    <property type="component" value="Unassembled WGS sequence"/>
</dbReference>
<dbReference type="EMBL" id="AJAR01000010">
    <property type="protein sequence ID" value="EOH99726.1"/>
    <property type="molecule type" value="Genomic_DNA"/>
</dbReference>
<evidence type="ECO:0000256" key="1">
    <source>
        <dbReference type="SAM" id="SignalP"/>
    </source>
</evidence>
<dbReference type="InterPro" id="IPR029052">
    <property type="entry name" value="Metallo-depent_PP-like"/>
</dbReference>
<evidence type="ECO:0000313" key="4">
    <source>
        <dbReference type="EMBL" id="EOT62532.1"/>
    </source>
</evidence>
<keyword evidence="1" id="KW-0732">Signal</keyword>
<proteinExistence type="predicted"/>
<evidence type="ECO:0000313" key="5">
    <source>
        <dbReference type="Proteomes" id="UP000013858"/>
    </source>
</evidence>
<dbReference type="Proteomes" id="UP000014197">
    <property type="component" value="Unassembled WGS sequence"/>
</dbReference>
<reference evidence="4 6" key="2">
    <citation type="submission" date="2013-03" db="EMBL/GenBank/DDBJ databases">
        <title>The Genome Sequence of Enterococcus haemoperoxidus BAA-382 (PacBio/Illumina hybrid assembly).</title>
        <authorList>
            <consortium name="The Broad Institute Genomics Platform"/>
            <consortium name="The Broad Institute Genome Sequencing Center for Infectious Disease"/>
            <person name="Earl A."/>
            <person name="Russ C."/>
            <person name="Gilmore M."/>
            <person name="Surin D."/>
            <person name="Walker B."/>
            <person name="Young S."/>
            <person name="Zeng Q."/>
            <person name="Gargeya S."/>
            <person name="Fitzgerald M."/>
            <person name="Haas B."/>
            <person name="Abouelleil A."/>
            <person name="Allen A.W."/>
            <person name="Alvarado L."/>
            <person name="Arachchi H.M."/>
            <person name="Berlin A.M."/>
            <person name="Chapman S.B."/>
            <person name="Gainer-Dewar J."/>
            <person name="Goldberg J."/>
            <person name="Griggs A."/>
            <person name="Gujja S."/>
            <person name="Hansen M."/>
            <person name="Howarth C."/>
            <person name="Imamovic A."/>
            <person name="Ireland A."/>
            <person name="Larimer J."/>
            <person name="McCowan C."/>
            <person name="Murphy C."/>
            <person name="Pearson M."/>
            <person name="Poon T.W."/>
            <person name="Priest M."/>
            <person name="Roberts A."/>
            <person name="Saif S."/>
            <person name="Shea T."/>
            <person name="Sisk P."/>
            <person name="Sykes S."/>
            <person name="Wortman J."/>
            <person name="Nusbaum C."/>
            <person name="Birren B."/>
        </authorList>
    </citation>
    <scope>NUCLEOTIDE SEQUENCE [LARGE SCALE GENOMIC DNA]</scope>
    <source>
        <strain evidence="4 6">ATCC BAA-382</strain>
    </source>
</reference>
<protein>
    <recommendedName>
        <fullName evidence="2">Calcineurin-like phosphoesterase domain-containing protein</fullName>
    </recommendedName>
</protein>
<name>R2T3Z6_9ENTE</name>
<dbReference type="eggNOG" id="COG5555">
    <property type="taxonomic scope" value="Bacteria"/>
</dbReference>
<dbReference type="InterPro" id="IPR004843">
    <property type="entry name" value="Calcineurin-like_PHP"/>
</dbReference>
<dbReference type="Gene3D" id="3.60.21.10">
    <property type="match status" value="1"/>
</dbReference>
<dbReference type="Gene3D" id="2.80.10.50">
    <property type="match status" value="1"/>
</dbReference>
<dbReference type="RefSeq" id="WP_010761088.1">
    <property type="nucleotide sequence ID" value="NZ_KB946315.1"/>
</dbReference>
<dbReference type="PANTHER" id="PTHR43143">
    <property type="entry name" value="METALLOPHOSPHOESTERASE, CALCINEURIN SUPERFAMILY"/>
    <property type="match status" value="1"/>
</dbReference>
<dbReference type="Pfam" id="PF00149">
    <property type="entry name" value="Metallophos"/>
    <property type="match status" value="1"/>
</dbReference>
<feature type="chain" id="PRO_5004366032" description="Calcineurin-like phosphoesterase domain-containing protein" evidence="1">
    <location>
        <begin position="35"/>
        <end position="470"/>
    </location>
</feature>
<gene>
    <name evidence="4" type="ORF">I583_01532</name>
    <name evidence="3" type="ORF">UAW_00879</name>
</gene>
<organism evidence="3 5">
    <name type="scientific">Enterococcus haemoperoxidus ATCC BAA-382</name>
    <dbReference type="NCBI Taxonomy" id="1158608"/>
    <lineage>
        <taxon>Bacteria</taxon>
        <taxon>Bacillati</taxon>
        <taxon>Bacillota</taxon>
        <taxon>Bacilli</taxon>
        <taxon>Lactobacillales</taxon>
        <taxon>Enterococcaceae</taxon>
        <taxon>Enterococcus</taxon>
    </lineage>
</organism>
<dbReference type="OrthoDB" id="1860at2"/>
<dbReference type="SUPFAM" id="SSF56300">
    <property type="entry name" value="Metallo-dependent phosphatases"/>
    <property type="match status" value="1"/>
</dbReference>
<sequence length="470" mass="53003">MKFCNQKVLWRNTLLFVASVVSLFVLFLPAKASAAEYSVNLNDTNIKIEKNDGSGEVLQYADGKTSWGKWSGDKSQIWHSSVMSNSNEYRLKSQQDEGTDYLFWDKDIWNPDDKGKISFGKITSKNETTSKWLIEANSNGTYGIRNSHYPNPSLAVTKDGVDLSFGGGSTFKISNDLTPPVSENHAIVFTSDPQYPWTDKMDRGETDPDAEGNSAALIREQYTSVNAYNATKSSAKVVINGDITAYGHEWQWKKMENELLPILNKKYYFGLGNHDIENNQGDCAEDYCFTLSLDRLYHHVDTSNVLFSDIGGIKSYAYAVRLPGNILLLQLNNYPTMDYQATSWKGPAPIGVKPNFSFIENALNHAKNNQMKVLIGVHKPDDWKGGPSAQFIQLIEKYNVKAVFAGHYHDKVGEYYSPAYFGNVPVFLSGGATQKSFLITEYDDQSLKIYKVQNNAWRNKEFIYEINLKN</sequence>
<accession>R2T3Z6</accession>
<dbReference type="InterPro" id="IPR035992">
    <property type="entry name" value="Ricin_B-like_lectins"/>
</dbReference>
<dbReference type="PATRIC" id="fig|1158608.3.peg.858"/>
<dbReference type="SUPFAM" id="SSF50370">
    <property type="entry name" value="Ricin B-like lectins"/>
    <property type="match status" value="1"/>
</dbReference>
<dbReference type="EMBL" id="ASVY01000002">
    <property type="protein sequence ID" value="EOT62532.1"/>
    <property type="molecule type" value="Genomic_DNA"/>
</dbReference>
<dbReference type="AlphaFoldDB" id="R2T3Z6"/>
<evidence type="ECO:0000259" key="2">
    <source>
        <dbReference type="Pfam" id="PF00149"/>
    </source>
</evidence>
<dbReference type="PANTHER" id="PTHR43143:SF1">
    <property type="entry name" value="SERINE_THREONINE-PROTEIN PHOSPHATASE CPPED1"/>
    <property type="match status" value="1"/>
</dbReference>
<comment type="caution">
    <text evidence="3">The sequence shown here is derived from an EMBL/GenBank/DDBJ whole genome shotgun (WGS) entry which is preliminary data.</text>
</comment>
<evidence type="ECO:0000313" key="6">
    <source>
        <dbReference type="Proteomes" id="UP000014197"/>
    </source>
</evidence>
<evidence type="ECO:0000313" key="3">
    <source>
        <dbReference type="EMBL" id="EOH99726.1"/>
    </source>
</evidence>
<dbReference type="InterPro" id="IPR051918">
    <property type="entry name" value="STPP_CPPED1"/>
</dbReference>
<feature type="signal peptide" evidence="1">
    <location>
        <begin position="1"/>
        <end position="34"/>
    </location>
</feature>
<feature type="domain" description="Calcineurin-like phosphoesterase" evidence="2">
    <location>
        <begin position="187"/>
        <end position="410"/>
    </location>
</feature>
<dbReference type="GO" id="GO:0016787">
    <property type="term" value="F:hydrolase activity"/>
    <property type="evidence" value="ECO:0007669"/>
    <property type="project" value="InterPro"/>
</dbReference>